<accession>A0A8J9X3D6</accession>
<dbReference type="Gene3D" id="3.40.50.150">
    <property type="entry name" value="Vaccinia Virus protein VP39"/>
    <property type="match status" value="1"/>
</dbReference>
<feature type="transmembrane region" description="Helical" evidence="2">
    <location>
        <begin position="166"/>
        <end position="187"/>
    </location>
</feature>
<dbReference type="SUPFAM" id="SSF53335">
    <property type="entry name" value="S-adenosyl-L-methionine-dependent methyltransferases"/>
    <property type="match status" value="1"/>
</dbReference>
<dbReference type="Proteomes" id="UP000836788">
    <property type="component" value="Chromosome 14"/>
</dbReference>
<name>A0A8J9X3D6_PHATR</name>
<evidence type="ECO:0000256" key="2">
    <source>
        <dbReference type="SAM" id="Phobius"/>
    </source>
</evidence>
<evidence type="ECO:0000313" key="4">
    <source>
        <dbReference type="EMBL" id="CAG9281103.1"/>
    </source>
</evidence>
<keyword evidence="2" id="KW-1133">Transmembrane helix</keyword>
<organism evidence="4">
    <name type="scientific">Phaeodactylum tricornutum</name>
    <name type="common">Diatom</name>
    <dbReference type="NCBI Taxonomy" id="2850"/>
    <lineage>
        <taxon>Eukaryota</taxon>
        <taxon>Sar</taxon>
        <taxon>Stramenopiles</taxon>
        <taxon>Ochrophyta</taxon>
        <taxon>Bacillariophyta</taxon>
        <taxon>Bacillariophyceae</taxon>
        <taxon>Bacillariophycidae</taxon>
        <taxon>Naviculales</taxon>
        <taxon>Phaeodactylaceae</taxon>
        <taxon>Phaeodactylum</taxon>
    </lineage>
</organism>
<dbReference type="Pfam" id="PF13847">
    <property type="entry name" value="Methyltransf_31"/>
    <property type="match status" value="1"/>
</dbReference>
<protein>
    <recommendedName>
        <fullName evidence="3">Methyltransferase domain-containing protein</fullName>
    </recommendedName>
</protein>
<keyword evidence="2" id="KW-0812">Transmembrane</keyword>
<dbReference type="PANTHER" id="PTHR43861">
    <property type="entry name" value="TRANS-ACONITATE 2-METHYLTRANSFERASE-RELATED"/>
    <property type="match status" value="1"/>
</dbReference>
<dbReference type="InterPro" id="IPR025714">
    <property type="entry name" value="Methyltranfer_dom"/>
</dbReference>
<reference evidence="4" key="1">
    <citation type="submission" date="2022-02" db="EMBL/GenBank/DDBJ databases">
        <authorList>
            <person name="Giguere J D."/>
        </authorList>
    </citation>
    <scope>NUCLEOTIDE SEQUENCE</scope>
    <source>
        <strain evidence="4">CCAP 1055/1</strain>
    </source>
</reference>
<feature type="domain" description="Methyltransferase" evidence="3">
    <location>
        <begin position="321"/>
        <end position="443"/>
    </location>
</feature>
<evidence type="ECO:0000256" key="1">
    <source>
        <dbReference type="SAM" id="MobiDB-lite"/>
    </source>
</evidence>
<dbReference type="PANTHER" id="PTHR43861:SF1">
    <property type="entry name" value="TRANS-ACONITATE 2-METHYLTRANSFERASE"/>
    <property type="match status" value="1"/>
</dbReference>
<proteinExistence type="predicted"/>
<evidence type="ECO:0000259" key="3">
    <source>
        <dbReference type="Pfam" id="PF13847"/>
    </source>
</evidence>
<feature type="region of interest" description="Disordered" evidence="1">
    <location>
        <begin position="1"/>
        <end position="27"/>
    </location>
</feature>
<feature type="compositionally biased region" description="Polar residues" evidence="1">
    <location>
        <begin position="1"/>
        <end position="15"/>
    </location>
</feature>
<dbReference type="EMBL" id="OU594955">
    <property type="protein sequence ID" value="CAG9281103.1"/>
    <property type="molecule type" value="Genomic_DNA"/>
</dbReference>
<dbReference type="CDD" id="cd02440">
    <property type="entry name" value="AdoMet_MTases"/>
    <property type="match status" value="1"/>
</dbReference>
<dbReference type="AlphaFoldDB" id="A0A8J9X3D6"/>
<keyword evidence="2" id="KW-0472">Membrane</keyword>
<dbReference type="InterPro" id="IPR029063">
    <property type="entry name" value="SAM-dependent_MTases_sf"/>
</dbReference>
<sequence length="552" mass="62533">MTTPSKATANGSTPSIMRRREKRKHQANSIISLRDPFDILALAIRYDESLQDPSILRAPLQSARLFDPDLFAHSLEILEQKTKAPTKLSLKDRRAARKGHNDPVALTPVILAGLLNALEELSSTTEKAVIAEADVSSKLVQYCQAMRRSTLKRLERNRYRNRVQRIVLPLGSAGILFCVYLLSVTAMRQLLIEMHFIDSCENMGDYAVACQLAEAALWDKYRDYVLTLGETPCGMEHSQQLPCNHALLHNRYMESPFALHAFLSQNIIGMEEIESGRKPRPSTRDRKSGMEKHSLSLNWLGRSTVNSFVRDTIHRYMVGKKEWTILDAGSGVGGTLYTLLDSVQNTKLTYHGITVSAAESYLARRLLLHHNLDLLNIRFHQQTFDEPLPSKSYHAVLAIESLTYARNLTATLRNLVQTLQPGGVLVVADHVAYHTPDEEQERAVPSYRPSLVSQDVWTQALQNAGCRLDVHRDLSMEYDVGSHAPVVTSWDLFALSPCWSWRWFWRGHDAAAERLQKLQLDRLAVKQQTIWTYKGYEDAALGYHVFVCTKLN</sequence>
<feature type="compositionally biased region" description="Basic residues" evidence="1">
    <location>
        <begin position="17"/>
        <end position="26"/>
    </location>
</feature>
<gene>
    <name evidence="4" type="ORF">PTTT1_LOCUS15417</name>
</gene>